<dbReference type="InterPro" id="IPR051087">
    <property type="entry name" value="Mitochondrial_ACSM"/>
</dbReference>
<reference evidence="8" key="1">
    <citation type="submission" date="2023-06" db="EMBL/GenBank/DDBJ databases">
        <authorList>
            <person name="Jiang Y."/>
            <person name="Liu Q."/>
        </authorList>
    </citation>
    <scope>NUCLEOTIDE SEQUENCE</scope>
    <source>
        <strain evidence="8">CGMCC 1.12090</strain>
    </source>
</reference>
<evidence type="ECO:0000256" key="4">
    <source>
        <dbReference type="ARBA" id="ARBA00022840"/>
    </source>
</evidence>
<comment type="similarity">
    <text evidence="1">Belongs to the ATP-dependent AMP-binding enzyme family.</text>
</comment>
<dbReference type="PANTHER" id="PTHR43605:SF10">
    <property type="entry name" value="ACYL-COA SYNTHETASE MEDIUM CHAIN FAMILY MEMBER 3"/>
    <property type="match status" value="1"/>
</dbReference>
<keyword evidence="5" id="KW-0472">Membrane</keyword>
<evidence type="ECO:0000256" key="3">
    <source>
        <dbReference type="ARBA" id="ARBA00022741"/>
    </source>
</evidence>
<comment type="caution">
    <text evidence="8">The sequence shown here is derived from an EMBL/GenBank/DDBJ whole genome shotgun (WGS) entry which is preliminary data.</text>
</comment>
<evidence type="ECO:0000256" key="2">
    <source>
        <dbReference type="ARBA" id="ARBA00022598"/>
    </source>
</evidence>
<feature type="domain" description="AMP-binding enzyme C-terminal" evidence="7">
    <location>
        <begin position="425"/>
        <end position="501"/>
    </location>
</feature>
<evidence type="ECO:0000256" key="5">
    <source>
        <dbReference type="SAM" id="Phobius"/>
    </source>
</evidence>
<dbReference type="Gene3D" id="3.30.300.30">
    <property type="match status" value="1"/>
</dbReference>
<dbReference type="Pfam" id="PF13193">
    <property type="entry name" value="AMP-binding_C"/>
    <property type="match status" value="1"/>
</dbReference>
<evidence type="ECO:0000313" key="8">
    <source>
        <dbReference type="EMBL" id="MDO1534262.1"/>
    </source>
</evidence>
<feature type="domain" description="AMP-dependent synthetase/ligase" evidence="6">
    <location>
        <begin position="46"/>
        <end position="391"/>
    </location>
</feature>
<gene>
    <name evidence="8" type="ORF">Q2T77_18395</name>
</gene>
<dbReference type="Proteomes" id="UP001169027">
    <property type="component" value="Unassembled WGS sequence"/>
</dbReference>
<keyword evidence="2" id="KW-0436">Ligase</keyword>
<dbReference type="PANTHER" id="PTHR43605">
    <property type="entry name" value="ACYL-COENZYME A SYNTHETASE"/>
    <property type="match status" value="1"/>
</dbReference>
<evidence type="ECO:0000259" key="6">
    <source>
        <dbReference type="Pfam" id="PF00501"/>
    </source>
</evidence>
<keyword evidence="9" id="KW-1185">Reference proteome</keyword>
<dbReference type="EMBL" id="JAUKVY010000013">
    <property type="protein sequence ID" value="MDO1534262.1"/>
    <property type="molecule type" value="Genomic_DNA"/>
</dbReference>
<keyword evidence="4" id="KW-0067">ATP-binding</keyword>
<dbReference type="InterPro" id="IPR042099">
    <property type="entry name" value="ANL_N_sf"/>
</dbReference>
<keyword evidence="3" id="KW-0547">Nucleotide-binding</keyword>
<evidence type="ECO:0000313" key="9">
    <source>
        <dbReference type="Proteomes" id="UP001169027"/>
    </source>
</evidence>
<dbReference type="Gene3D" id="3.40.50.12780">
    <property type="entry name" value="N-terminal domain of ligase-like"/>
    <property type="match status" value="1"/>
</dbReference>
<feature type="transmembrane region" description="Helical" evidence="5">
    <location>
        <begin position="98"/>
        <end position="121"/>
    </location>
</feature>
<proteinExistence type="inferred from homology"/>
<dbReference type="SUPFAM" id="SSF56801">
    <property type="entry name" value="Acetyl-CoA synthetase-like"/>
    <property type="match status" value="1"/>
</dbReference>
<sequence length="519" mass="56337">MTKLTQFTSYADAQSRCSSAGLWALFDGDAERMNIAHECIDRHVDGDNAAVVLVRADREDQTLSFRQTSEASSRFAHFLVEQGIRPGDRVAVMLEPSLAFYAAIFGAMKAGAIAVPLFTLFGPDGIRLRVQDCQPKMLVTNHEKAEVVAGFEDLRVTVADDAFIASLDCFPSRFETSTRADDLAIFQYTSGTTRELPDAVKHTHRAIVTLMLAALYGTGVRPGDRFMCPSSPAWGHGLWHGTLAPLAMGVTIGAYAGRFSGERLLQALEAHRFNNLSAAATHYRMMRNSGAVSKHRYLLDKLSFTGEPIDSETAAFIEATFGHKACSMYGTTEIGVCLVSYPGAADFPVKSGALGKPIPGLRVEVHDIDGKPCAPGVVGELKLWRRGEWVATKDLGRVDADGYFWHGGRADDVIISAGWTIGAVEVEDAILKHPDVKEAAAIGVPDALRGLVVKAFVVSDRPAGEAFIEEIQDAVRTRLSQHEYPRQVAFVAELPKTPAGKIHRKKLREQEAAAASTHS</sequence>
<keyword evidence="5" id="KW-0812">Transmembrane</keyword>
<dbReference type="RefSeq" id="WP_301811739.1">
    <property type="nucleotide sequence ID" value="NZ_JAUJZH010000013.1"/>
</dbReference>
<name>A0ABT8S8C3_9BURK</name>
<protein>
    <submittedName>
        <fullName evidence="8">AMP-binding protein</fullName>
    </submittedName>
</protein>
<accession>A0ABT8S8C3</accession>
<keyword evidence="5" id="KW-1133">Transmembrane helix</keyword>
<dbReference type="InterPro" id="IPR045851">
    <property type="entry name" value="AMP-bd_C_sf"/>
</dbReference>
<evidence type="ECO:0000256" key="1">
    <source>
        <dbReference type="ARBA" id="ARBA00006432"/>
    </source>
</evidence>
<evidence type="ECO:0000259" key="7">
    <source>
        <dbReference type="Pfam" id="PF13193"/>
    </source>
</evidence>
<dbReference type="Pfam" id="PF00501">
    <property type="entry name" value="AMP-binding"/>
    <property type="match status" value="1"/>
</dbReference>
<dbReference type="InterPro" id="IPR000873">
    <property type="entry name" value="AMP-dep_synth/lig_dom"/>
</dbReference>
<dbReference type="InterPro" id="IPR025110">
    <property type="entry name" value="AMP-bd_C"/>
</dbReference>
<organism evidence="8 9">
    <name type="scientific">Variovorax ginsengisoli</name>
    <dbReference type="NCBI Taxonomy" id="363844"/>
    <lineage>
        <taxon>Bacteria</taxon>
        <taxon>Pseudomonadati</taxon>
        <taxon>Pseudomonadota</taxon>
        <taxon>Betaproteobacteria</taxon>
        <taxon>Burkholderiales</taxon>
        <taxon>Comamonadaceae</taxon>
        <taxon>Variovorax</taxon>
    </lineage>
</organism>